<sequence>MEQALERGALYVVGTPIGNLGDFSPRARETLEAADFIAAEDTRVTLRLLNHFGIKKPLISYFEHNKLEHGPLIVARLQEGQTCALVSDAGMPAISDPGETLVAACAAAGLPVYVVPGPTAALSALAISGLPTGRFTFEGFLSVNKRSRKEHLEAVAQEQRTMIFYEAPHKLRKTLSDFAKVFGPDRPIALCRELTKVHEEVWRTTLGEAAAHYRE</sequence>
<gene>
    <name evidence="7" type="primary">rsmI</name>
    <name evidence="7" type="ORF">H9942_08025</name>
</gene>
<reference evidence="7" key="2">
    <citation type="submission" date="2021-04" db="EMBL/GenBank/DDBJ databases">
        <authorList>
            <person name="Gilroy R."/>
        </authorList>
    </citation>
    <scope>NUCLEOTIDE SEQUENCE</scope>
    <source>
        <strain evidence="7">ChiBcolR8-3208</strain>
    </source>
</reference>
<protein>
    <submittedName>
        <fullName evidence="7">16S rRNA (Cytidine(1402)-2'-O)-methyltransferase</fullName>
        <ecNumber evidence="7">2.1.1.198</ecNumber>
    </submittedName>
</protein>
<evidence type="ECO:0000313" key="8">
    <source>
        <dbReference type="Proteomes" id="UP000824214"/>
    </source>
</evidence>
<keyword evidence="3 7" id="KW-0489">Methyltransferase</keyword>
<dbReference type="PANTHER" id="PTHR46111:SF1">
    <property type="entry name" value="RIBOSOMAL RNA SMALL SUBUNIT METHYLTRANSFERASE I"/>
    <property type="match status" value="1"/>
</dbReference>
<evidence type="ECO:0000256" key="3">
    <source>
        <dbReference type="ARBA" id="ARBA00022603"/>
    </source>
</evidence>
<dbReference type="EC" id="2.1.1.198" evidence="7"/>
<evidence type="ECO:0000256" key="2">
    <source>
        <dbReference type="ARBA" id="ARBA00022552"/>
    </source>
</evidence>
<dbReference type="InterPro" id="IPR008189">
    <property type="entry name" value="rRNA_ssu_MeTfrase_I"/>
</dbReference>
<accession>A0A9D2RYY8</accession>
<dbReference type="PIRSF" id="PIRSF005917">
    <property type="entry name" value="MTase_YraL"/>
    <property type="match status" value="1"/>
</dbReference>
<dbReference type="InterPro" id="IPR014776">
    <property type="entry name" value="4pyrrole_Mease_sub2"/>
</dbReference>
<dbReference type="Proteomes" id="UP000824214">
    <property type="component" value="Unassembled WGS sequence"/>
</dbReference>
<keyword evidence="2" id="KW-0698">rRNA processing</keyword>
<dbReference type="PROSITE" id="PS01296">
    <property type="entry name" value="RSMI"/>
    <property type="match status" value="1"/>
</dbReference>
<dbReference type="FunFam" id="3.30.950.10:FF:000002">
    <property type="entry name" value="Ribosomal RNA small subunit methyltransferase I"/>
    <property type="match status" value="1"/>
</dbReference>
<evidence type="ECO:0000256" key="5">
    <source>
        <dbReference type="ARBA" id="ARBA00022691"/>
    </source>
</evidence>
<keyword evidence="4 7" id="KW-0808">Transferase</keyword>
<dbReference type="FunFam" id="3.40.1010.10:FF:000007">
    <property type="entry name" value="Ribosomal RNA small subunit methyltransferase I"/>
    <property type="match status" value="1"/>
</dbReference>
<feature type="non-terminal residue" evidence="7">
    <location>
        <position position="215"/>
    </location>
</feature>
<evidence type="ECO:0000313" key="7">
    <source>
        <dbReference type="EMBL" id="HJB37998.1"/>
    </source>
</evidence>
<organism evidence="7 8">
    <name type="scientific">Candidatus Acutalibacter ornithocaccae</name>
    <dbReference type="NCBI Taxonomy" id="2838416"/>
    <lineage>
        <taxon>Bacteria</taxon>
        <taxon>Bacillati</taxon>
        <taxon>Bacillota</taxon>
        <taxon>Clostridia</taxon>
        <taxon>Eubacteriales</taxon>
        <taxon>Acutalibacteraceae</taxon>
        <taxon>Acutalibacter</taxon>
    </lineage>
</organism>
<proteinExistence type="inferred from homology"/>
<dbReference type="Gene3D" id="3.40.1010.10">
    <property type="entry name" value="Cobalt-precorrin-4 Transmethylase, Domain 1"/>
    <property type="match status" value="1"/>
</dbReference>
<dbReference type="PANTHER" id="PTHR46111">
    <property type="entry name" value="RIBOSOMAL RNA SMALL SUBUNIT METHYLTRANSFERASE I"/>
    <property type="match status" value="1"/>
</dbReference>
<dbReference type="HAMAP" id="MF_01877">
    <property type="entry name" value="16SrRNA_methyltr_I"/>
    <property type="match status" value="1"/>
</dbReference>
<dbReference type="GO" id="GO:0032259">
    <property type="term" value="P:methylation"/>
    <property type="evidence" value="ECO:0007669"/>
    <property type="project" value="UniProtKB-KW"/>
</dbReference>
<keyword evidence="1" id="KW-0963">Cytoplasm</keyword>
<name>A0A9D2RYY8_9FIRM</name>
<keyword evidence="5" id="KW-0949">S-adenosyl-L-methionine</keyword>
<dbReference type="Pfam" id="PF00590">
    <property type="entry name" value="TP_methylase"/>
    <property type="match status" value="1"/>
</dbReference>
<dbReference type="SUPFAM" id="SSF53790">
    <property type="entry name" value="Tetrapyrrole methylase"/>
    <property type="match status" value="1"/>
</dbReference>
<evidence type="ECO:0000259" key="6">
    <source>
        <dbReference type="Pfam" id="PF00590"/>
    </source>
</evidence>
<dbReference type="EMBL" id="DWXZ01000172">
    <property type="protein sequence ID" value="HJB37998.1"/>
    <property type="molecule type" value="Genomic_DNA"/>
</dbReference>
<reference evidence="7" key="1">
    <citation type="journal article" date="2021" name="PeerJ">
        <title>Extensive microbial diversity within the chicken gut microbiome revealed by metagenomics and culture.</title>
        <authorList>
            <person name="Gilroy R."/>
            <person name="Ravi A."/>
            <person name="Getino M."/>
            <person name="Pursley I."/>
            <person name="Horton D.L."/>
            <person name="Alikhan N.F."/>
            <person name="Baker D."/>
            <person name="Gharbi K."/>
            <person name="Hall N."/>
            <person name="Watson M."/>
            <person name="Adriaenssens E.M."/>
            <person name="Foster-Nyarko E."/>
            <person name="Jarju S."/>
            <person name="Secka A."/>
            <person name="Antonio M."/>
            <person name="Oren A."/>
            <person name="Chaudhuri R.R."/>
            <person name="La Ragione R."/>
            <person name="Hildebrand F."/>
            <person name="Pallen M.J."/>
        </authorList>
    </citation>
    <scope>NUCLEOTIDE SEQUENCE</scope>
    <source>
        <strain evidence="7">ChiBcolR8-3208</strain>
    </source>
</reference>
<dbReference type="InterPro" id="IPR018063">
    <property type="entry name" value="SAM_MeTrfase_RsmI_CS"/>
</dbReference>
<dbReference type="CDD" id="cd11648">
    <property type="entry name" value="RsmI"/>
    <property type="match status" value="1"/>
</dbReference>
<dbReference type="InterPro" id="IPR000878">
    <property type="entry name" value="4pyrrol_Mease"/>
</dbReference>
<dbReference type="InterPro" id="IPR014777">
    <property type="entry name" value="4pyrrole_Mease_sub1"/>
</dbReference>
<dbReference type="GO" id="GO:0008168">
    <property type="term" value="F:methyltransferase activity"/>
    <property type="evidence" value="ECO:0007669"/>
    <property type="project" value="UniProtKB-KW"/>
</dbReference>
<dbReference type="Gene3D" id="3.30.950.10">
    <property type="entry name" value="Methyltransferase, Cobalt-precorrin-4 Transmethylase, Domain 2"/>
    <property type="match status" value="1"/>
</dbReference>
<evidence type="ECO:0000256" key="4">
    <source>
        <dbReference type="ARBA" id="ARBA00022679"/>
    </source>
</evidence>
<dbReference type="AlphaFoldDB" id="A0A9D2RYY8"/>
<dbReference type="GO" id="GO:0006364">
    <property type="term" value="P:rRNA processing"/>
    <property type="evidence" value="ECO:0007669"/>
    <property type="project" value="UniProtKB-KW"/>
</dbReference>
<dbReference type="NCBIfam" id="TIGR00096">
    <property type="entry name" value="16S rRNA (cytidine(1402)-2'-O)-methyltransferase"/>
    <property type="match status" value="1"/>
</dbReference>
<dbReference type="InterPro" id="IPR035996">
    <property type="entry name" value="4pyrrol_Methylase_sf"/>
</dbReference>
<evidence type="ECO:0000256" key="1">
    <source>
        <dbReference type="ARBA" id="ARBA00022490"/>
    </source>
</evidence>
<comment type="caution">
    <text evidence="7">The sequence shown here is derived from an EMBL/GenBank/DDBJ whole genome shotgun (WGS) entry which is preliminary data.</text>
</comment>
<feature type="domain" description="Tetrapyrrole methylase" evidence="6">
    <location>
        <begin position="10"/>
        <end position="209"/>
    </location>
</feature>